<feature type="domain" description="Retroviral polymerase SH3-like" evidence="1">
    <location>
        <begin position="35"/>
        <end position="97"/>
    </location>
</feature>
<evidence type="ECO:0000313" key="3">
    <source>
        <dbReference type="Proteomes" id="UP000325315"/>
    </source>
</evidence>
<gene>
    <name evidence="2" type="ORF">EPI10_014788</name>
</gene>
<accession>A0A5B6VIQ4</accession>
<name>A0A5B6VIQ4_9ROSI</name>
<comment type="caution">
    <text evidence="2">The sequence shown here is derived from an EMBL/GenBank/DDBJ whole genome shotgun (WGS) entry which is preliminary data.</text>
</comment>
<dbReference type="Pfam" id="PF25597">
    <property type="entry name" value="SH3_retrovirus"/>
    <property type="match status" value="1"/>
</dbReference>
<sequence>MDMSRFLLFKKKLPNKLWAEFGFKPLVSHLKIFGCLCYALIPATKRNKVKRRVQLDIFVGYNSCKKVYRTFDPFTSKVFESRYVKFSKEALWNWEATEAEMVGQCHIELNV</sequence>
<evidence type="ECO:0000313" key="2">
    <source>
        <dbReference type="EMBL" id="KAA3468951.1"/>
    </source>
</evidence>
<protein>
    <submittedName>
        <fullName evidence="2">Pleiotropic drug resistance protein 3-like</fullName>
    </submittedName>
</protein>
<dbReference type="Proteomes" id="UP000325315">
    <property type="component" value="Unassembled WGS sequence"/>
</dbReference>
<dbReference type="InterPro" id="IPR057670">
    <property type="entry name" value="SH3_retrovirus"/>
</dbReference>
<dbReference type="AlphaFoldDB" id="A0A5B6VIQ4"/>
<organism evidence="2 3">
    <name type="scientific">Gossypium australe</name>
    <dbReference type="NCBI Taxonomy" id="47621"/>
    <lineage>
        <taxon>Eukaryota</taxon>
        <taxon>Viridiplantae</taxon>
        <taxon>Streptophyta</taxon>
        <taxon>Embryophyta</taxon>
        <taxon>Tracheophyta</taxon>
        <taxon>Spermatophyta</taxon>
        <taxon>Magnoliopsida</taxon>
        <taxon>eudicotyledons</taxon>
        <taxon>Gunneridae</taxon>
        <taxon>Pentapetalae</taxon>
        <taxon>rosids</taxon>
        <taxon>malvids</taxon>
        <taxon>Malvales</taxon>
        <taxon>Malvaceae</taxon>
        <taxon>Malvoideae</taxon>
        <taxon>Gossypium</taxon>
    </lineage>
</organism>
<dbReference type="EMBL" id="SMMG02000006">
    <property type="protein sequence ID" value="KAA3468951.1"/>
    <property type="molecule type" value="Genomic_DNA"/>
</dbReference>
<proteinExistence type="predicted"/>
<evidence type="ECO:0000259" key="1">
    <source>
        <dbReference type="Pfam" id="PF25597"/>
    </source>
</evidence>
<reference evidence="3" key="1">
    <citation type="journal article" date="2019" name="Plant Biotechnol. J.">
        <title>Genome sequencing of the Australian wild diploid species Gossypium australe highlights disease resistance and delayed gland morphogenesis.</title>
        <authorList>
            <person name="Cai Y."/>
            <person name="Cai X."/>
            <person name="Wang Q."/>
            <person name="Wang P."/>
            <person name="Zhang Y."/>
            <person name="Cai C."/>
            <person name="Xu Y."/>
            <person name="Wang K."/>
            <person name="Zhou Z."/>
            <person name="Wang C."/>
            <person name="Geng S."/>
            <person name="Li B."/>
            <person name="Dong Q."/>
            <person name="Hou Y."/>
            <person name="Wang H."/>
            <person name="Ai P."/>
            <person name="Liu Z."/>
            <person name="Yi F."/>
            <person name="Sun M."/>
            <person name="An G."/>
            <person name="Cheng J."/>
            <person name="Zhang Y."/>
            <person name="Shi Q."/>
            <person name="Xie Y."/>
            <person name="Shi X."/>
            <person name="Chang Y."/>
            <person name="Huang F."/>
            <person name="Chen Y."/>
            <person name="Hong S."/>
            <person name="Mi L."/>
            <person name="Sun Q."/>
            <person name="Zhang L."/>
            <person name="Zhou B."/>
            <person name="Peng R."/>
            <person name="Zhang X."/>
            <person name="Liu F."/>
        </authorList>
    </citation>
    <scope>NUCLEOTIDE SEQUENCE [LARGE SCALE GENOMIC DNA]</scope>
    <source>
        <strain evidence="3">cv. PA1801</strain>
    </source>
</reference>
<keyword evidence="3" id="KW-1185">Reference proteome</keyword>
<dbReference type="OrthoDB" id="1002641at2759"/>